<dbReference type="Proteomes" id="UP001178277">
    <property type="component" value="Unassembled WGS sequence"/>
</dbReference>
<dbReference type="GO" id="GO:0003824">
    <property type="term" value="F:catalytic activity"/>
    <property type="evidence" value="ECO:0007669"/>
    <property type="project" value="InterPro"/>
</dbReference>
<dbReference type="InterPro" id="IPR001736">
    <property type="entry name" value="PLipase_D/transphosphatidylase"/>
</dbReference>
<gene>
    <name evidence="2" type="ORF">Q8G35_20365</name>
</gene>
<dbReference type="SUPFAM" id="SSF56024">
    <property type="entry name" value="Phospholipase D/nuclease"/>
    <property type="match status" value="1"/>
</dbReference>
<dbReference type="AlphaFoldDB" id="A0AA90P2W9"/>
<feature type="domain" description="PLD phosphodiesterase" evidence="1">
    <location>
        <begin position="1"/>
        <end position="25"/>
    </location>
</feature>
<proteinExistence type="predicted"/>
<evidence type="ECO:0000259" key="1">
    <source>
        <dbReference type="PROSITE" id="PS50035"/>
    </source>
</evidence>
<dbReference type="Pfam" id="PF00614">
    <property type="entry name" value="PLDc"/>
    <property type="match status" value="1"/>
</dbReference>
<reference evidence="2" key="1">
    <citation type="submission" date="2023-07" db="EMBL/GenBank/DDBJ databases">
        <title>Murine gut Bacillus species.</title>
        <authorList>
            <person name="Gutman E."/>
            <person name="Hashuel R."/>
            <person name="Litvak Y."/>
        </authorList>
    </citation>
    <scope>NUCLEOTIDE SEQUENCE</scope>
    <source>
        <strain evidence="2">RU283</strain>
    </source>
</reference>
<dbReference type="PROSITE" id="PS50035">
    <property type="entry name" value="PLD"/>
    <property type="match status" value="1"/>
</dbReference>
<name>A0AA90P2W9_9BACI</name>
<protein>
    <recommendedName>
        <fullName evidence="1">PLD phosphodiesterase domain-containing protein</fullName>
    </recommendedName>
</protein>
<dbReference type="GO" id="GO:0006793">
    <property type="term" value="P:phosphorus metabolic process"/>
    <property type="evidence" value="ECO:0007669"/>
    <property type="project" value="UniProtKB-ARBA"/>
</dbReference>
<sequence>MLHAKLVVIDGEIAEVGTANYAKYQGATSNFYLPDFHA</sequence>
<accession>A0AA90P2W9</accession>
<dbReference type="EMBL" id="JAUUTP010000026">
    <property type="protein sequence ID" value="MDP1420665.1"/>
    <property type="molecule type" value="Genomic_DNA"/>
</dbReference>
<evidence type="ECO:0000313" key="3">
    <source>
        <dbReference type="Proteomes" id="UP001178277"/>
    </source>
</evidence>
<evidence type="ECO:0000313" key="2">
    <source>
        <dbReference type="EMBL" id="MDP1420665.1"/>
    </source>
</evidence>
<dbReference type="RefSeq" id="WP_305161809.1">
    <property type="nucleotide sequence ID" value="NZ_JAUUTP010000026.1"/>
</dbReference>
<comment type="caution">
    <text evidence="2">The sequence shown here is derived from an EMBL/GenBank/DDBJ whole genome shotgun (WGS) entry which is preliminary data.</text>
</comment>
<organism evidence="2 3">
    <name type="scientific">Peribacillus simplex</name>
    <dbReference type="NCBI Taxonomy" id="1478"/>
    <lineage>
        <taxon>Bacteria</taxon>
        <taxon>Bacillati</taxon>
        <taxon>Bacillota</taxon>
        <taxon>Bacilli</taxon>
        <taxon>Bacillales</taxon>
        <taxon>Bacillaceae</taxon>
        <taxon>Peribacillus</taxon>
    </lineage>
</organism>